<proteinExistence type="predicted"/>
<dbReference type="PANTHER" id="PTHR12121:SF36">
    <property type="entry name" value="ENDONUCLEASE_EXONUCLEASE_PHOSPHATASE DOMAIN-CONTAINING PROTEIN"/>
    <property type="match status" value="1"/>
</dbReference>
<dbReference type="RefSeq" id="XP_006689387.1">
    <property type="nucleotide sequence ID" value="XM_006689324.1"/>
</dbReference>
<sequence length="296" mass="33544">MGLGSIITKHIIPRAEKKFREHQNAPPSINIKNSQLPALQVQVFCHNVRQDAKDRMEGEEPWTIRREGVCANIYAASHKMPTIVGLQEVKHNQLHDILYGLGNDWKYFGVGRDDGKTKGEFAPILYRSSEWKLLNGATYWLSDDSSRPNIGWDAKCSRIVTLVTLQHSSGKIVNVFNTHYDHKGKQARINSSKLIMKLMHQVGDVSVLCGDLNSESHGEAYKTFTQGGLHESSCYCKSKRGYDHTDTGFKKGRKEKSIDFIWTTPDIDIESHEVLNHEYKGIRCSDHRPVTAVVQL</sequence>
<dbReference type="InterPro" id="IPR005135">
    <property type="entry name" value="Endo/exonuclease/phosphatase"/>
</dbReference>
<reference evidence="2 3" key="1">
    <citation type="journal article" date="2011" name="Proc. Natl. Acad. Sci. U.S.A.">
        <title>Comparative genomics of xylose-fermenting fungi for enhanced biofuel production.</title>
        <authorList>
            <person name="Wohlbach D.J."/>
            <person name="Kuo A."/>
            <person name="Sato T.K."/>
            <person name="Potts K.M."/>
            <person name="Salamov A.A."/>
            <person name="LaButti K.M."/>
            <person name="Sun H."/>
            <person name="Clum A."/>
            <person name="Pangilinan J.L."/>
            <person name="Lindquist E.A."/>
            <person name="Lucas S."/>
            <person name="Lapidus A."/>
            <person name="Jin M."/>
            <person name="Gunawan C."/>
            <person name="Balan V."/>
            <person name="Dale B.E."/>
            <person name="Jeffries T.W."/>
            <person name="Zinkel R."/>
            <person name="Barry K.W."/>
            <person name="Grigoriev I.V."/>
            <person name="Gasch A.P."/>
        </authorList>
    </citation>
    <scope>NUCLEOTIDE SEQUENCE [LARGE SCALE GENOMIC DNA]</scope>
    <source>
        <strain evidence="3">ATCC 10573 / BCRC 21748 / CBS 615 / JCM 9827 / NBRC 10315 / NRRL Y-1498 / VKM Y-70</strain>
    </source>
</reference>
<dbReference type="CDD" id="cd09083">
    <property type="entry name" value="EEP-1"/>
    <property type="match status" value="1"/>
</dbReference>
<evidence type="ECO:0000259" key="1">
    <source>
        <dbReference type="Pfam" id="PF03372"/>
    </source>
</evidence>
<dbReference type="InterPro" id="IPR036691">
    <property type="entry name" value="Endo/exonu/phosph_ase_sf"/>
</dbReference>
<name>G3BCI7_CANTC</name>
<evidence type="ECO:0000313" key="2">
    <source>
        <dbReference type="EMBL" id="EGV60173.1"/>
    </source>
</evidence>
<dbReference type="GeneID" id="18249989"/>
<keyword evidence="3" id="KW-1185">Reference proteome</keyword>
<evidence type="ECO:0000313" key="3">
    <source>
        <dbReference type="Proteomes" id="UP000000707"/>
    </source>
</evidence>
<dbReference type="eggNOG" id="ENOG502S5BH">
    <property type="taxonomic scope" value="Eukaryota"/>
</dbReference>
<feature type="domain" description="Endonuclease/exonuclease/phosphatase" evidence="1">
    <location>
        <begin position="65"/>
        <end position="287"/>
    </location>
</feature>
<accession>G3BCI7</accession>
<dbReference type="Proteomes" id="UP000000707">
    <property type="component" value="Unassembled WGS sequence"/>
</dbReference>
<dbReference type="Gene3D" id="3.60.10.10">
    <property type="entry name" value="Endonuclease/exonuclease/phosphatase"/>
    <property type="match status" value="1"/>
</dbReference>
<dbReference type="HOGENOM" id="CLU_030508_0_2_1"/>
<organism evidence="3">
    <name type="scientific">Candida tenuis (strain ATCC 10573 / BCRC 21748 / CBS 615 / JCM 9827 / NBRC 10315 / NRRL Y-1498 / VKM Y-70)</name>
    <name type="common">Yeast</name>
    <name type="synonym">Yamadazyma tenuis</name>
    <dbReference type="NCBI Taxonomy" id="590646"/>
    <lineage>
        <taxon>Eukaryota</taxon>
        <taxon>Fungi</taxon>
        <taxon>Dikarya</taxon>
        <taxon>Ascomycota</taxon>
        <taxon>Saccharomycotina</taxon>
        <taxon>Pichiomycetes</taxon>
        <taxon>Debaryomycetaceae</taxon>
        <taxon>Yamadazyma</taxon>
    </lineage>
</organism>
<dbReference type="GO" id="GO:0000175">
    <property type="term" value="F:3'-5'-RNA exonuclease activity"/>
    <property type="evidence" value="ECO:0007669"/>
    <property type="project" value="TreeGrafter"/>
</dbReference>
<protein>
    <recommendedName>
        <fullName evidence="1">Endonuclease/exonuclease/phosphatase domain-containing protein</fullName>
    </recommendedName>
</protein>
<dbReference type="InterPro" id="IPR050410">
    <property type="entry name" value="CCR4/nocturin_mRNA_transcr"/>
</dbReference>
<dbReference type="OrthoDB" id="276515at2759"/>
<gene>
    <name evidence="2" type="ORF">CANTEDRAFT_136667</name>
</gene>
<dbReference type="AlphaFoldDB" id="G3BCI7"/>
<dbReference type="PANTHER" id="PTHR12121">
    <property type="entry name" value="CARBON CATABOLITE REPRESSOR PROTEIN 4"/>
    <property type="match status" value="1"/>
</dbReference>
<dbReference type="STRING" id="590646.G3BCI7"/>
<dbReference type="SUPFAM" id="SSF56219">
    <property type="entry name" value="DNase I-like"/>
    <property type="match status" value="1"/>
</dbReference>
<dbReference type="Pfam" id="PF03372">
    <property type="entry name" value="Exo_endo_phos"/>
    <property type="match status" value="1"/>
</dbReference>
<dbReference type="KEGG" id="cten:18249989"/>
<dbReference type="EMBL" id="GL996528">
    <property type="protein sequence ID" value="EGV60173.1"/>
    <property type="molecule type" value="Genomic_DNA"/>
</dbReference>